<dbReference type="Proteomes" id="UP000177383">
    <property type="component" value="Unassembled WGS sequence"/>
</dbReference>
<evidence type="ECO:0000256" key="1">
    <source>
        <dbReference type="SAM" id="MobiDB-lite"/>
    </source>
</evidence>
<gene>
    <name evidence="2" type="ORF">A2773_03065</name>
</gene>
<comment type="caution">
    <text evidence="2">The sequence shown here is derived from an EMBL/GenBank/DDBJ whole genome shotgun (WGS) entry which is preliminary data.</text>
</comment>
<evidence type="ECO:0000313" key="3">
    <source>
        <dbReference type="Proteomes" id="UP000177383"/>
    </source>
</evidence>
<name>A0A1F5ZKP0_9BACT</name>
<accession>A0A1F5ZKP0</accession>
<dbReference type="AlphaFoldDB" id="A0A1F5ZKP0"/>
<sequence>MIQVVMPSASEIYLQKKAEQERLAREAEARTKAKEQAKRELTKKLEAERAAEERRERELEAAQDRIAKQFLDKNVVGQLKDLRKATGGKVYFLDDRNVHLAIRTERKEYINGGITDFTKGVSVEIEFDEQNKGHLLINREEVGVSKLPQALARAALNPSYIESKTIEHGHYEQRLTGAEDYNRSK</sequence>
<feature type="region of interest" description="Disordered" evidence="1">
    <location>
        <begin position="25"/>
        <end position="52"/>
    </location>
</feature>
<dbReference type="EMBL" id="MFJE01000066">
    <property type="protein sequence ID" value="OGG12971.1"/>
    <property type="molecule type" value="Genomic_DNA"/>
</dbReference>
<organism evidence="2 3">
    <name type="scientific">Candidatus Gottesmanbacteria bacterium RIFCSPHIGHO2_01_FULL_39_10</name>
    <dbReference type="NCBI Taxonomy" id="1798375"/>
    <lineage>
        <taxon>Bacteria</taxon>
        <taxon>Candidatus Gottesmaniibacteriota</taxon>
    </lineage>
</organism>
<evidence type="ECO:0000313" key="2">
    <source>
        <dbReference type="EMBL" id="OGG12971.1"/>
    </source>
</evidence>
<protein>
    <submittedName>
        <fullName evidence="2">Uncharacterized protein</fullName>
    </submittedName>
</protein>
<reference evidence="2 3" key="1">
    <citation type="journal article" date="2016" name="Nat. Commun.">
        <title>Thousands of microbial genomes shed light on interconnected biogeochemical processes in an aquifer system.</title>
        <authorList>
            <person name="Anantharaman K."/>
            <person name="Brown C.T."/>
            <person name="Hug L.A."/>
            <person name="Sharon I."/>
            <person name="Castelle C.J."/>
            <person name="Probst A.J."/>
            <person name="Thomas B.C."/>
            <person name="Singh A."/>
            <person name="Wilkins M.J."/>
            <person name="Karaoz U."/>
            <person name="Brodie E.L."/>
            <person name="Williams K.H."/>
            <person name="Hubbard S.S."/>
            <person name="Banfield J.F."/>
        </authorList>
    </citation>
    <scope>NUCLEOTIDE SEQUENCE [LARGE SCALE GENOMIC DNA]</scope>
</reference>
<proteinExistence type="predicted"/>